<dbReference type="Proteomes" id="UP001600424">
    <property type="component" value="Unassembled WGS sequence"/>
</dbReference>
<organism evidence="2 3">
    <name type="scientific">Streptomyces wedmorensis</name>
    <dbReference type="NCBI Taxonomy" id="43759"/>
    <lineage>
        <taxon>Bacteria</taxon>
        <taxon>Bacillati</taxon>
        <taxon>Actinomycetota</taxon>
        <taxon>Actinomycetes</taxon>
        <taxon>Kitasatosporales</taxon>
        <taxon>Streptomycetaceae</taxon>
        <taxon>Streptomyces</taxon>
    </lineage>
</organism>
<dbReference type="EMBL" id="JBHTRV010000002">
    <property type="protein sequence ID" value="MFE5978654.1"/>
    <property type="molecule type" value="Genomic_DNA"/>
</dbReference>
<evidence type="ECO:0000313" key="3">
    <source>
        <dbReference type="Proteomes" id="UP001600424"/>
    </source>
</evidence>
<gene>
    <name evidence="2" type="ORF">ACFQ63_02975</name>
</gene>
<proteinExistence type="predicted"/>
<feature type="region of interest" description="Disordered" evidence="1">
    <location>
        <begin position="70"/>
        <end position="113"/>
    </location>
</feature>
<reference evidence="2 3" key="1">
    <citation type="submission" date="2024-09" db="EMBL/GenBank/DDBJ databases">
        <title>The Natural Products Discovery Center: Release of the First 8490 Sequenced Strains for Exploring Actinobacteria Biosynthetic Diversity.</title>
        <authorList>
            <person name="Kalkreuter E."/>
            <person name="Kautsar S.A."/>
            <person name="Yang D."/>
            <person name="Bader C.D."/>
            <person name="Teijaro C.N."/>
            <person name="Fluegel L."/>
            <person name="Davis C.M."/>
            <person name="Simpson J.R."/>
            <person name="Lauterbach L."/>
            <person name="Steele A.D."/>
            <person name="Gui C."/>
            <person name="Meng S."/>
            <person name="Li G."/>
            <person name="Viehrig K."/>
            <person name="Ye F."/>
            <person name="Su P."/>
            <person name="Kiefer A.F."/>
            <person name="Nichols A."/>
            <person name="Cepeda A.J."/>
            <person name="Yan W."/>
            <person name="Fan B."/>
            <person name="Jiang Y."/>
            <person name="Adhikari A."/>
            <person name="Zheng C.-J."/>
            <person name="Schuster L."/>
            <person name="Cowan T.M."/>
            <person name="Smanski M.J."/>
            <person name="Chevrette M.G."/>
            <person name="De Carvalho L.P.S."/>
            <person name="Shen B."/>
        </authorList>
    </citation>
    <scope>NUCLEOTIDE SEQUENCE [LARGE SCALE GENOMIC DNA]</scope>
    <source>
        <strain evidence="2 3">NPDC056472</strain>
    </source>
</reference>
<protein>
    <submittedName>
        <fullName evidence="2">Uncharacterized protein</fullName>
    </submittedName>
</protein>
<sequence length="133" mass="12910">MNHADGTAPIYAELIRERGDVPGDVRQVAEEVLRDLSRVIQLPPQGVPAPQAPVAHAGVGGQVAVAGPQGGMGQGVMGPGGMGPGGMGPGPGGMGPAGMGPAGLSPNGMGQGAAVMAHPQPGAAVMPHRPQLP</sequence>
<evidence type="ECO:0000256" key="1">
    <source>
        <dbReference type="SAM" id="MobiDB-lite"/>
    </source>
</evidence>
<comment type="caution">
    <text evidence="2">The sequence shown here is derived from an EMBL/GenBank/DDBJ whole genome shotgun (WGS) entry which is preliminary data.</text>
</comment>
<feature type="compositionally biased region" description="Gly residues" evidence="1">
    <location>
        <begin position="70"/>
        <end position="101"/>
    </location>
</feature>
<name>A0ABW6IPS7_STRWE</name>
<accession>A0ABW6IPS7</accession>
<keyword evidence="3" id="KW-1185">Reference proteome</keyword>
<evidence type="ECO:0000313" key="2">
    <source>
        <dbReference type="EMBL" id="MFE5978654.1"/>
    </source>
</evidence>
<dbReference type="RefSeq" id="WP_386253052.1">
    <property type="nucleotide sequence ID" value="NZ_JBHTRV010000002.1"/>
</dbReference>